<protein>
    <submittedName>
        <fullName evidence="1">10955_t:CDS:1</fullName>
    </submittedName>
</protein>
<dbReference type="Proteomes" id="UP000789920">
    <property type="component" value="Unassembled WGS sequence"/>
</dbReference>
<sequence length="127" mass="14794">TSLKPNNELNKFIEAIISSDLEQLPENEPLRSWHINTDTIPPIVLEHFLSEFKQLRIINDKYRFILPDDAKICTCATLSRHLGNEENCKPDRTVRLKLENNQFKILYVEGANPELKGRKHQEDAEKL</sequence>
<feature type="non-terminal residue" evidence="1">
    <location>
        <position position="1"/>
    </location>
</feature>
<organism evidence="1 2">
    <name type="scientific">Racocetra persica</name>
    <dbReference type="NCBI Taxonomy" id="160502"/>
    <lineage>
        <taxon>Eukaryota</taxon>
        <taxon>Fungi</taxon>
        <taxon>Fungi incertae sedis</taxon>
        <taxon>Mucoromycota</taxon>
        <taxon>Glomeromycotina</taxon>
        <taxon>Glomeromycetes</taxon>
        <taxon>Diversisporales</taxon>
        <taxon>Gigasporaceae</taxon>
        <taxon>Racocetra</taxon>
    </lineage>
</organism>
<gene>
    <name evidence="1" type="ORF">RPERSI_LOCUS13699</name>
</gene>
<dbReference type="EMBL" id="CAJVQC010030688">
    <property type="protein sequence ID" value="CAG8746323.1"/>
    <property type="molecule type" value="Genomic_DNA"/>
</dbReference>
<accession>A0ACA9QC27</accession>
<keyword evidence="2" id="KW-1185">Reference proteome</keyword>
<proteinExistence type="predicted"/>
<name>A0ACA9QC27_9GLOM</name>
<evidence type="ECO:0000313" key="1">
    <source>
        <dbReference type="EMBL" id="CAG8746323.1"/>
    </source>
</evidence>
<comment type="caution">
    <text evidence="1">The sequence shown here is derived from an EMBL/GenBank/DDBJ whole genome shotgun (WGS) entry which is preliminary data.</text>
</comment>
<evidence type="ECO:0000313" key="2">
    <source>
        <dbReference type="Proteomes" id="UP000789920"/>
    </source>
</evidence>
<reference evidence="1" key="1">
    <citation type="submission" date="2021-06" db="EMBL/GenBank/DDBJ databases">
        <authorList>
            <person name="Kallberg Y."/>
            <person name="Tangrot J."/>
            <person name="Rosling A."/>
        </authorList>
    </citation>
    <scope>NUCLEOTIDE SEQUENCE</scope>
    <source>
        <strain evidence="1">MA461A</strain>
    </source>
</reference>